<dbReference type="Proteomes" id="UP001496674">
    <property type="component" value="Chromosome"/>
</dbReference>
<name>A0ABN6Z6V1_9BACE</name>
<gene>
    <name evidence="2" type="ORF">BSYN_25070</name>
</gene>
<dbReference type="EMBL" id="AP028055">
    <property type="protein sequence ID" value="BEH00243.1"/>
    <property type="molecule type" value="Genomic_DNA"/>
</dbReference>
<dbReference type="NCBIfam" id="NF033681">
    <property type="entry name" value="ExeM_NucH_DNase"/>
    <property type="match status" value="1"/>
</dbReference>
<keyword evidence="3" id="KW-1185">Reference proteome</keyword>
<dbReference type="RefSeq" id="WP_353331418.1">
    <property type="nucleotide sequence ID" value="NZ_AP028055.1"/>
</dbReference>
<protein>
    <recommendedName>
        <fullName evidence="1">Endonuclease/exonuclease/phosphatase domain-containing protein</fullName>
    </recommendedName>
</protein>
<dbReference type="PANTHER" id="PTHR42834:SF1">
    <property type="entry name" value="ENDONUCLEASE_EXONUCLEASE_PHOSPHATASE FAMILY PROTEIN (AFU_ORTHOLOGUE AFUA_3G09210)"/>
    <property type="match status" value="1"/>
</dbReference>
<reference evidence="2 3" key="1">
    <citation type="submission" date="2023-04" db="EMBL/GenBank/DDBJ databases">
        <title>Draft genome sequence of acteroides sedimenti strain YN3PY1.</title>
        <authorList>
            <person name="Yoshida N."/>
        </authorList>
    </citation>
    <scope>NUCLEOTIDE SEQUENCE [LARGE SCALE GENOMIC DNA]</scope>
    <source>
        <strain evidence="2 3">YN3PY1</strain>
    </source>
</reference>
<organism evidence="2 3">
    <name type="scientific">Bacteroides sedimenti</name>
    <dbReference type="NCBI Taxonomy" id="2136147"/>
    <lineage>
        <taxon>Bacteria</taxon>
        <taxon>Pseudomonadati</taxon>
        <taxon>Bacteroidota</taxon>
        <taxon>Bacteroidia</taxon>
        <taxon>Bacteroidales</taxon>
        <taxon>Bacteroidaceae</taxon>
        <taxon>Bacteroides</taxon>
    </lineage>
</organism>
<evidence type="ECO:0000259" key="1">
    <source>
        <dbReference type="Pfam" id="PF03372"/>
    </source>
</evidence>
<evidence type="ECO:0000313" key="3">
    <source>
        <dbReference type="Proteomes" id="UP001496674"/>
    </source>
</evidence>
<proteinExistence type="predicted"/>
<dbReference type="InterPro" id="IPR005135">
    <property type="entry name" value="Endo/exonuclease/phosphatase"/>
</dbReference>
<dbReference type="InterPro" id="IPR036691">
    <property type="entry name" value="Endo/exonu/phosph_ase_sf"/>
</dbReference>
<dbReference type="Pfam" id="PF03372">
    <property type="entry name" value="Exo_endo_phos"/>
    <property type="match status" value="1"/>
</dbReference>
<evidence type="ECO:0000313" key="2">
    <source>
        <dbReference type="EMBL" id="BEH00243.1"/>
    </source>
</evidence>
<dbReference type="SUPFAM" id="SSF56219">
    <property type="entry name" value="DNase I-like"/>
    <property type="match status" value="1"/>
</dbReference>
<accession>A0ABN6Z6V1</accession>
<dbReference type="CDD" id="cd10283">
    <property type="entry name" value="MnuA_DNase1-like"/>
    <property type="match status" value="1"/>
</dbReference>
<feature type="domain" description="Endonuclease/exonuclease/phosphatase" evidence="1">
    <location>
        <begin position="164"/>
        <end position="441"/>
    </location>
</feature>
<dbReference type="PANTHER" id="PTHR42834">
    <property type="entry name" value="ENDONUCLEASE/EXONUCLEASE/PHOSPHATASE FAMILY PROTEIN (AFU_ORTHOLOGUE AFUA_3G09210)"/>
    <property type="match status" value="1"/>
</dbReference>
<sequence length="540" mass="58884">MKEIRNLLLLIVTGYGLLMSLPGFSQVKINSFTNDFSPSLNGQEVIFNFPLTVCRTYYNSPSGGVILSPDRLFSPTEIALPGSDAIAQASLNGQRKLTLNSSTYSYTDSNQTLRTGSRVNGLRGFLYYNSGAYSLTPTVQPSFSGNERTASPGTVGNCNLRVASFNVEYYIAKDSLWGKGYGADNQAEFDRQRAKILAALKGLDADIYALCEVGQGNTSVIDLVNGLNALTSSNVYTYVADNDYKESTYTKNVFIYNKNKVTPYNSITFFGSGGYRLRQVAQGFELKSNGEKVIICVNHLKSKSGGGTGADADTGDGQGSSNYTRVTQAQLIVNTLNKLVSSYNDPDVLVVGDMNAYSMEDPIKVLTDNGLVNQLKRFSPEEYSYVYQAEAGFLDHSLATATLSKQVTGARPWHINADEPGYFDYKSSAYFSADPYRSSDHDPVLTGISLGNYNTGIEGTTLDKGQQLLVYGNPSNGYLTLSAEWIDRVELFTVGGRLLYSSVNEVPGPNFLLSIAQFSKGFYLVRAFNGKKAVTSRLVL</sequence>
<dbReference type="Gene3D" id="3.60.10.10">
    <property type="entry name" value="Endonuclease/exonuclease/phosphatase"/>
    <property type="match status" value="1"/>
</dbReference>
<dbReference type="InterPro" id="IPR047971">
    <property type="entry name" value="ExeM-like"/>
</dbReference>